<dbReference type="InterPro" id="IPR034151">
    <property type="entry name" value="TOPRIM_DnaG_bac"/>
</dbReference>
<dbReference type="GO" id="GO:0003677">
    <property type="term" value="F:DNA binding"/>
    <property type="evidence" value="ECO:0007669"/>
    <property type="project" value="UniProtKB-KW"/>
</dbReference>
<organism evidence="16 17">
    <name type="scientific">Limosilactobacillus pontis</name>
    <dbReference type="NCBI Taxonomy" id="35787"/>
    <lineage>
        <taxon>Bacteria</taxon>
        <taxon>Bacillati</taxon>
        <taxon>Bacillota</taxon>
        <taxon>Bacilli</taxon>
        <taxon>Lactobacillales</taxon>
        <taxon>Lactobacillaceae</taxon>
        <taxon>Limosilactobacillus</taxon>
    </lineage>
</organism>
<dbReference type="InterPro" id="IPR030846">
    <property type="entry name" value="DnaG_bac"/>
</dbReference>
<dbReference type="CDD" id="cd03364">
    <property type="entry name" value="TOPRIM_DnaG_primases"/>
    <property type="match status" value="1"/>
</dbReference>
<dbReference type="GO" id="GO:0008270">
    <property type="term" value="F:zinc ion binding"/>
    <property type="evidence" value="ECO:0007669"/>
    <property type="project" value="UniProtKB-UniRule"/>
</dbReference>
<keyword evidence="4 12" id="KW-0548">Nucleotidyltransferase</keyword>
<sequence length="623" mass="70971">MARIPREIIDQVRNSVDISDVIGQYVQLKRAGKNFTGLCPFHEEQTPSFSVNAEKQFYHCFGCGRSGNVFQFLMDYKHIGFVEAVEEVAKLGGTKLPTTYTADTTTQADSPHDREQGQLLDLHEKAAQLYQHILLNTPAGEPARRYLQKRGMSRDLIEQFQIGFAPVQRILAPYCTQQKLDYQLMRKSGLFTEDREGKLQDRFVERVMFPIKNAQGKVIAFSGRLLSTAQTDLPKYLNSPETPIFNKRRTLFNLDLAKKAARSDGRLYLFEGFMDVISAFGAGIENGIASMGTSFTEEQVHIINRTTKQLDICYDGDSAGQNAIDRAINLVKDHQNGQLAVRIVQLPAGVDPDEYVQQNGAVKFRNYVHNQEETPTDFYLRFLRNGRNLNNQQELMSYLDAVLKEIARLDTPLAQDMYLTKLANEFKLDKAALQGQLHQLQGAMHLEPTQPGQVYHEQAAAAYAPPVQPTTTRIGRTELAEQILLRYMLHDPNVWSHVRAQDHFHFVHEKYESLYMVASSYFSEYGDYTTARFLDYLAAYPDLRTTLSQVEQLTVNPDVDMQVIDDCLHILIQQTPLQDQIKQVRAQLQEASTLNNTELATQLTVDLVKLLKKQQQYKAEETK</sequence>
<dbReference type="EMBL" id="PNFV01000005">
    <property type="protein sequence ID" value="PMB82532.1"/>
    <property type="molecule type" value="Genomic_DNA"/>
</dbReference>
<dbReference type="Pfam" id="PF08275">
    <property type="entry name" value="DNAG_N"/>
    <property type="match status" value="1"/>
</dbReference>
<dbReference type="Gene3D" id="3.90.580.10">
    <property type="entry name" value="Zinc finger, CHC2-type domain"/>
    <property type="match status" value="1"/>
</dbReference>
<keyword evidence="6 12" id="KW-0479">Metal-binding</keyword>
<name>A0A2J6NMI2_9LACO</name>
<evidence type="ECO:0000256" key="12">
    <source>
        <dbReference type="HAMAP-Rule" id="MF_00974"/>
    </source>
</evidence>
<evidence type="ECO:0000313" key="16">
    <source>
        <dbReference type="EMBL" id="PMB82532.1"/>
    </source>
</evidence>
<evidence type="ECO:0000256" key="7">
    <source>
        <dbReference type="ARBA" id="ARBA00022771"/>
    </source>
</evidence>
<dbReference type="FunFam" id="3.90.580.10:FF:000001">
    <property type="entry name" value="DNA primase"/>
    <property type="match status" value="1"/>
</dbReference>
<dbReference type="InterPro" id="IPR002694">
    <property type="entry name" value="Znf_CHC2"/>
</dbReference>
<keyword evidence="10 12" id="KW-0238">DNA-binding</keyword>
<dbReference type="Pfam" id="PF01807">
    <property type="entry name" value="Zn_ribbon_DnaG"/>
    <property type="match status" value="1"/>
</dbReference>
<evidence type="ECO:0000256" key="5">
    <source>
        <dbReference type="ARBA" id="ARBA00022705"/>
    </source>
</evidence>
<dbReference type="InterPro" id="IPR016136">
    <property type="entry name" value="DNA_helicase_N/primase_C"/>
</dbReference>
<comment type="domain">
    <text evidence="12">Contains an N-terminal zinc-binding domain, a central core domain that contains the primase activity, and a C-terminal DnaB-binding domain.</text>
</comment>
<keyword evidence="11 12" id="KW-0804">Transcription</keyword>
<keyword evidence="5 12" id="KW-0235">DNA replication</keyword>
<dbReference type="GO" id="GO:0003899">
    <property type="term" value="F:DNA-directed RNA polymerase activity"/>
    <property type="evidence" value="ECO:0007669"/>
    <property type="project" value="UniProtKB-UniRule"/>
</dbReference>
<dbReference type="GO" id="GO:1990077">
    <property type="term" value="C:primosome complex"/>
    <property type="evidence" value="ECO:0007669"/>
    <property type="project" value="UniProtKB-KW"/>
</dbReference>
<feature type="domain" description="Toprim" evidence="15">
    <location>
        <begin position="265"/>
        <end position="347"/>
    </location>
</feature>
<dbReference type="InterPro" id="IPR037068">
    <property type="entry name" value="DNA_primase_core_N_sf"/>
</dbReference>
<evidence type="ECO:0000256" key="4">
    <source>
        <dbReference type="ARBA" id="ARBA00022695"/>
    </source>
</evidence>
<evidence type="ECO:0000256" key="11">
    <source>
        <dbReference type="ARBA" id="ARBA00023163"/>
    </source>
</evidence>
<dbReference type="SMART" id="SM00493">
    <property type="entry name" value="TOPRIM"/>
    <property type="match status" value="1"/>
</dbReference>
<dbReference type="SUPFAM" id="SSF56731">
    <property type="entry name" value="DNA primase core"/>
    <property type="match status" value="1"/>
</dbReference>
<reference evidence="16 17" key="1">
    <citation type="submission" date="2017-09" db="EMBL/GenBank/DDBJ databases">
        <title>Bacterial strain isolated from the female urinary microbiota.</title>
        <authorList>
            <person name="Thomas-White K."/>
            <person name="Kumar N."/>
            <person name="Forster S."/>
            <person name="Putonti C."/>
            <person name="Lawley T."/>
            <person name="Wolfe A.J."/>
        </authorList>
    </citation>
    <scope>NUCLEOTIDE SEQUENCE [LARGE SCALE GENOMIC DNA]</scope>
    <source>
        <strain evidence="16 17">UMB0683</strain>
    </source>
</reference>
<dbReference type="SUPFAM" id="SSF57783">
    <property type="entry name" value="Zinc beta-ribbon"/>
    <property type="match status" value="1"/>
</dbReference>
<dbReference type="NCBIfam" id="TIGR01391">
    <property type="entry name" value="dnaG"/>
    <property type="match status" value="1"/>
</dbReference>
<evidence type="ECO:0000256" key="14">
    <source>
        <dbReference type="PIRSR" id="PIRSR002811-1"/>
    </source>
</evidence>
<comment type="subunit">
    <text evidence="12">Monomer. Interacts with DnaB.</text>
</comment>
<dbReference type="HAMAP" id="MF_00974">
    <property type="entry name" value="DNA_primase_DnaG"/>
    <property type="match status" value="1"/>
</dbReference>
<gene>
    <name evidence="12" type="primary">dnaG</name>
    <name evidence="16" type="ORF">CK797_05635</name>
</gene>
<dbReference type="InterPro" id="IPR036977">
    <property type="entry name" value="DNA_primase_Znf_CHC2"/>
</dbReference>
<protein>
    <recommendedName>
        <fullName evidence="12 13">DNA primase</fullName>
        <ecNumber evidence="12">2.7.7.101</ecNumber>
    </recommendedName>
</protein>
<accession>A0A2J6NMI2</accession>
<keyword evidence="2 12" id="KW-0639">Primosome</keyword>
<evidence type="ECO:0000256" key="13">
    <source>
        <dbReference type="PIRNR" id="PIRNR002811"/>
    </source>
</evidence>
<keyword evidence="7 12" id="KW-0863">Zinc-finger</keyword>
<dbReference type="Gene3D" id="3.90.980.10">
    <property type="entry name" value="DNA primase, catalytic core, N-terminal domain"/>
    <property type="match status" value="1"/>
</dbReference>
<dbReference type="PIRSF" id="PIRSF002811">
    <property type="entry name" value="DnaG"/>
    <property type="match status" value="1"/>
</dbReference>
<comment type="caution">
    <text evidence="16">The sequence shown here is derived from an EMBL/GenBank/DDBJ whole genome shotgun (WGS) entry which is preliminary data.</text>
</comment>
<dbReference type="OrthoDB" id="9803773at2"/>
<keyword evidence="1 12" id="KW-0240">DNA-directed RNA polymerase</keyword>
<dbReference type="Pfam" id="PF10410">
    <property type="entry name" value="DnaB_bind"/>
    <property type="match status" value="1"/>
</dbReference>
<proteinExistence type="inferred from homology"/>
<dbReference type="SMART" id="SM00400">
    <property type="entry name" value="ZnF_CHCC"/>
    <property type="match status" value="1"/>
</dbReference>
<comment type="catalytic activity">
    <reaction evidence="12">
        <text>ssDNA + n NTP = ssDNA/pppN(pN)n-1 hybrid + (n-1) diphosphate.</text>
        <dbReference type="EC" id="2.7.7.101"/>
    </reaction>
</comment>
<evidence type="ECO:0000259" key="15">
    <source>
        <dbReference type="PROSITE" id="PS50880"/>
    </source>
</evidence>
<dbReference type="InterPro" id="IPR006295">
    <property type="entry name" value="DNA_primase_DnaG"/>
</dbReference>
<dbReference type="GO" id="GO:0000428">
    <property type="term" value="C:DNA-directed RNA polymerase complex"/>
    <property type="evidence" value="ECO:0007669"/>
    <property type="project" value="UniProtKB-KW"/>
</dbReference>
<evidence type="ECO:0000256" key="9">
    <source>
        <dbReference type="ARBA" id="ARBA00022842"/>
    </source>
</evidence>
<dbReference type="RefSeq" id="WP_104688780.1">
    <property type="nucleotide sequence ID" value="NZ_JBKTHY010000002.1"/>
</dbReference>
<dbReference type="PANTHER" id="PTHR30313:SF2">
    <property type="entry name" value="DNA PRIMASE"/>
    <property type="match status" value="1"/>
</dbReference>
<comment type="similarity">
    <text evidence="12 13">Belongs to the DnaG primase family.</text>
</comment>
<dbReference type="EC" id="2.7.7.101" evidence="12"/>
<evidence type="ECO:0000256" key="1">
    <source>
        <dbReference type="ARBA" id="ARBA00022478"/>
    </source>
</evidence>
<comment type="function">
    <text evidence="12 13">RNA polymerase that catalyzes the synthesis of short RNA molecules used as primers for DNA polymerase during DNA replication.</text>
</comment>
<dbReference type="InterPro" id="IPR006171">
    <property type="entry name" value="TOPRIM_dom"/>
</dbReference>
<dbReference type="Pfam" id="PF13155">
    <property type="entry name" value="Toprim_2"/>
    <property type="match status" value="1"/>
</dbReference>
<keyword evidence="3 12" id="KW-0808">Transferase</keyword>
<dbReference type="PANTHER" id="PTHR30313">
    <property type="entry name" value="DNA PRIMASE"/>
    <property type="match status" value="1"/>
</dbReference>
<dbReference type="PROSITE" id="PS50880">
    <property type="entry name" value="TOPRIM"/>
    <property type="match status" value="1"/>
</dbReference>
<dbReference type="GO" id="GO:0006269">
    <property type="term" value="P:DNA replication, synthesis of primer"/>
    <property type="evidence" value="ECO:0007669"/>
    <property type="project" value="UniProtKB-UniRule"/>
</dbReference>
<evidence type="ECO:0000256" key="3">
    <source>
        <dbReference type="ARBA" id="ARBA00022679"/>
    </source>
</evidence>
<dbReference type="Gene3D" id="1.10.860.10">
    <property type="entry name" value="DNAb Helicase, Chain A"/>
    <property type="match status" value="1"/>
</dbReference>
<dbReference type="InterPro" id="IPR019475">
    <property type="entry name" value="DNA_primase_DnaB-bd"/>
</dbReference>
<evidence type="ECO:0000313" key="17">
    <source>
        <dbReference type="Proteomes" id="UP000239920"/>
    </source>
</evidence>
<comment type="cofactor">
    <cofactor evidence="12 13 14">
        <name>Zn(2+)</name>
        <dbReference type="ChEBI" id="CHEBI:29105"/>
    </cofactor>
    <text evidence="12 13 14">Binds 1 zinc ion per monomer.</text>
</comment>
<dbReference type="Proteomes" id="UP000239920">
    <property type="component" value="Unassembled WGS sequence"/>
</dbReference>
<feature type="zinc finger region" description="CHC2-type" evidence="12 14">
    <location>
        <begin position="39"/>
        <end position="63"/>
    </location>
</feature>
<evidence type="ECO:0000256" key="6">
    <source>
        <dbReference type="ARBA" id="ARBA00022723"/>
    </source>
</evidence>
<dbReference type="Gene3D" id="3.40.1360.10">
    <property type="match status" value="1"/>
</dbReference>
<dbReference type="AlphaFoldDB" id="A0A2J6NMI2"/>
<dbReference type="InterPro" id="IPR050219">
    <property type="entry name" value="DnaG_primase"/>
</dbReference>
<dbReference type="GO" id="GO:0005737">
    <property type="term" value="C:cytoplasm"/>
    <property type="evidence" value="ECO:0007669"/>
    <property type="project" value="TreeGrafter"/>
</dbReference>
<keyword evidence="8 12" id="KW-0862">Zinc</keyword>
<dbReference type="InterPro" id="IPR013264">
    <property type="entry name" value="DNAG_N"/>
</dbReference>
<evidence type="ECO:0000256" key="8">
    <source>
        <dbReference type="ARBA" id="ARBA00022833"/>
    </source>
</evidence>
<evidence type="ECO:0000256" key="2">
    <source>
        <dbReference type="ARBA" id="ARBA00022515"/>
    </source>
</evidence>
<keyword evidence="9" id="KW-0460">Magnesium</keyword>
<evidence type="ECO:0000256" key="10">
    <source>
        <dbReference type="ARBA" id="ARBA00023125"/>
    </source>
</evidence>